<feature type="region of interest" description="Disordered" evidence="2">
    <location>
        <begin position="469"/>
        <end position="519"/>
    </location>
</feature>
<feature type="coiled-coil region" evidence="1">
    <location>
        <begin position="263"/>
        <end position="333"/>
    </location>
</feature>
<feature type="region of interest" description="Disordered" evidence="2">
    <location>
        <begin position="128"/>
        <end position="157"/>
    </location>
</feature>
<dbReference type="OrthoDB" id="3946750at2759"/>
<sequence>MLAHSINRRVSKHTLPRSALPSLSSRPVSNWGRRRWPRWREEADEEWKQFQLRMDAFHKQIEADPYEALFGRSNEMLRGVFRSPSQPEPERPCKKVPISTEPEKTETSANSQHQDTLQLAFDPITGRMVPKYGSTSSATEDPSIHYSKSHHDPRDDALKAYDNKENATTIHSNDWLVQEAPTGLSASTAGPASKTSEYDELQQSLAKYDQRLRKQPQASPAPPSEWLVQEEHSVTAPRRPRLPENDIDLLTAADVRARMGIRKNPAKETVEQKQKRRARLEQDFSKIQEQDTSSEFQESLATIKEAQAIFERRKNLEANLAAADKVNRDSEKKLSEILETSISRAARIPTQDGYSTVPTGLQTSYERERASGRDLAADIQSRTEPIQYDDGYSREPMGLQTSFEKEQASGQSLAEDIRARTDPQNYIVDDGYSREPMGLETSFAREQASGRSLADEIKAKTDPKEYLIDDGYSREPTGLETSYQRELASGKSLEEEIRSRDTAHLTPLDDGYSRKPTGLQSSYARELEAVRNGEKKSLEEELSQMSIGAASYSDVCPLQAPDSFASNGSTKPATAAPRSVEQRRKQGAAPDEVQDWYGYSLKPLGLQTSYEREIEACKNGERRSLEEELQQQASGTAYGSSEFDEQGYSRKPTGLETSFQREMDACASDKKKSLEELASPVDGGAVETMSTREEAAKFKAAREQRLHDIALVREVREIYEKYYGKITSTHRQAEEISTAPEATSPPASERKGRVDEDVHQSLSAYDTKNPSAYNFTPDNLEVELAAQNSPSTSHITQNPTSEKFSAEHQSISTSQQESMGDVTETTRSDTPAAKPRVYKLLAFDTTTKSLTTSQTSSTVHSAGEHPIPLSVALSNLAHPAKFISQLTSLQKDGYEPVASASNLLVLRLRDDKAVKETHRRSRPNPVDGTTIPLPPTPSMSPTGYMNLDPVMENPAVVKRSFRSKDDKKVRKTEPVFSGERSRREGSKGQSVKTVLTTLIWATAACYVAGVAGEVAKGY</sequence>
<comment type="caution">
    <text evidence="3">The sequence shown here is derived from an EMBL/GenBank/DDBJ whole genome shotgun (WGS) entry which is preliminary data.</text>
</comment>
<name>A0A8H4IWE5_9PEZI</name>
<feature type="compositionally biased region" description="Basic and acidic residues" evidence="2">
    <location>
        <begin position="962"/>
        <end position="986"/>
    </location>
</feature>
<feature type="region of interest" description="Disordered" evidence="2">
    <location>
        <begin position="729"/>
        <end position="755"/>
    </location>
</feature>
<organism evidence="3 4">
    <name type="scientific">Botryosphaeria dothidea</name>
    <dbReference type="NCBI Taxonomy" id="55169"/>
    <lineage>
        <taxon>Eukaryota</taxon>
        <taxon>Fungi</taxon>
        <taxon>Dikarya</taxon>
        <taxon>Ascomycota</taxon>
        <taxon>Pezizomycotina</taxon>
        <taxon>Dothideomycetes</taxon>
        <taxon>Dothideomycetes incertae sedis</taxon>
        <taxon>Botryosphaeriales</taxon>
        <taxon>Botryosphaeriaceae</taxon>
        <taxon>Botryosphaeria</taxon>
    </lineage>
</organism>
<dbReference type="Proteomes" id="UP000572817">
    <property type="component" value="Unassembled WGS sequence"/>
</dbReference>
<evidence type="ECO:0000313" key="3">
    <source>
        <dbReference type="EMBL" id="KAF4308715.1"/>
    </source>
</evidence>
<feature type="region of interest" description="Disordered" evidence="2">
    <location>
        <begin position="81"/>
        <end position="114"/>
    </location>
</feature>
<feature type="compositionally biased region" description="Polar residues" evidence="2">
    <location>
        <begin position="788"/>
        <end position="829"/>
    </location>
</feature>
<reference evidence="3" key="1">
    <citation type="submission" date="2020-04" db="EMBL/GenBank/DDBJ databases">
        <title>Genome Assembly and Annotation of Botryosphaeria dothidea sdau 11-99, a Latent Pathogen of Apple Fruit Ring Rot in China.</title>
        <authorList>
            <person name="Yu C."/>
            <person name="Diao Y."/>
            <person name="Lu Q."/>
            <person name="Zhao J."/>
            <person name="Cui S."/>
            <person name="Peng C."/>
            <person name="He B."/>
            <person name="Liu H."/>
        </authorList>
    </citation>
    <scope>NUCLEOTIDE SEQUENCE [LARGE SCALE GENOMIC DNA]</scope>
    <source>
        <strain evidence="3">Sdau11-99</strain>
    </source>
</reference>
<feature type="region of interest" description="Disordered" evidence="2">
    <location>
        <begin position="211"/>
        <end position="242"/>
    </location>
</feature>
<dbReference type="EMBL" id="WWBZ02000022">
    <property type="protein sequence ID" value="KAF4308715.1"/>
    <property type="molecule type" value="Genomic_DNA"/>
</dbReference>
<feature type="region of interest" description="Disordered" evidence="2">
    <location>
        <begin position="562"/>
        <end position="591"/>
    </location>
</feature>
<keyword evidence="4" id="KW-1185">Reference proteome</keyword>
<feature type="region of interest" description="Disordered" evidence="2">
    <location>
        <begin position="788"/>
        <end position="830"/>
    </location>
</feature>
<proteinExistence type="predicted"/>
<feature type="region of interest" description="Disordered" evidence="2">
    <location>
        <begin position="914"/>
        <end position="938"/>
    </location>
</feature>
<gene>
    <name evidence="3" type="ORF">GTA08_BOTSDO03923</name>
</gene>
<evidence type="ECO:0000256" key="2">
    <source>
        <dbReference type="SAM" id="MobiDB-lite"/>
    </source>
</evidence>
<feature type="compositionally biased region" description="Basic and acidic residues" evidence="2">
    <location>
        <begin position="492"/>
        <end position="503"/>
    </location>
</feature>
<feature type="region of interest" description="Disordered" evidence="2">
    <location>
        <begin position="621"/>
        <end position="652"/>
    </location>
</feature>
<evidence type="ECO:0000256" key="1">
    <source>
        <dbReference type="SAM" id="Coils"/>
    </source>
</evidence>
<evidence type="ECO:0000313" key="4">
    <source>
        <dbReference type="Proteomes" id="UP000572817"/>
    </source>
</evidence>
<keyword evidence="1" id="KW-0175">Coiled coil</keyword>
<protein>
    <submittedName>
        <fullName evidence="3">Uncharacterized protein</fullName>
    </submittedName>
</protein>
<feature type="region of interest" description="Disordered" evidence="2">
    <location>
        <begin position="959"/>
        <end position="988"/>
    </location>
</feature>
<accession>A0A8H4IWE5</accession>
<dbReference type="AlphaFoldDB" id="A0A8H4IWE5"/>